<dbReference type="InterPro" id="IPR019179">
    <property type="entry name" value="CC149"/>
</dbReference>
<reference evidence="5 6" key="1">
    <citation type="submission" date="2020-04" db="EMBL/GenBank/DDBJ databases">
        <authorList>
            <person name="Laetsch R D."/>
            <person name="Stevens L."/>
            <person name="Kumar S."/>
            <person name="Blaxter L. M."/>
        </authorList>
    </citation>
    <scope>NUCLEOTIDE SEQUENCE [LARGE SCALE GENOMIC DNA]</scope>
</reference>
<gene>
    <name evidence="5" type="ORF">CBOVIS_LOCUS3935</name>
</gene>
<accession>A0A8S1EIW2</accession>
<comment type="caution">
    <text evidence="5">The sequence shown here is derived from an EMBL/GenBank/DDBJ whole genome shotgun (WGS) entry which is preliminary data.</text>
</comment>
<feature type="compositionally biased region" description="Basic and acidic residues" evidence="4">
    <location>
        <begin position="204"/>
        <end position="215"/>
    </location>
</feature>
<keyword evidence="6" id="KW-1185">Reference proteome</keyword>
<dbReference type="PANTHER" id="PTHR21682:SF2">
    <property type="entry name" value="COILED-COIL DOMAIN-CONTAINING PROTEIN 149"/>
    <property type="match status" value="1"/>
</dbReference>
<name>A0A8S1EIW2_9PELO</name>
<evidence type="ECO:0000256" key="3">
    <source>
        <dbReference type="SAM" id="Coils"/>
    </source>
</evidence>
<feature type="region of interest" description="Disordered" evidence="4">
    <location>
        <begin position="190"/>
        <end position="215"/>
    </location>
</feature>
<evidence type="ECO:0008006" key="7">
    <source>
        <dbReference type="Google" id="ProtNLM"/>
    </source>
</evidence>
<comment type="similarity">
    <text evidence="1">Belongs to the CCDC149 family.</text>
</comment>
<dbReference type="EMBL" id="CADEPM010000002">
    <property type="protein sequence ID" value="CAB3401140.1"/>
    <property type="molecule type" value="Genomic_DNA"/>
</dbReference>
<dbReference type="Pfam" id="PF09789">
    <property type="entry name" value="CC149"/>
    <property type="match status" value="1"/>
</dbReference>
<evidence type="ECO:0000256" key="1">
    <source>
        <dbReference type="ARBA" id="ARBA00005872"/>
    </source>
</evidence>
<feature type="coiled-coil region" evidence="3">
    <location>
        <begin position="118"/>
        <end position="188"/>
    </location>
</feature>
<evidence type="ECO:0000256" key="4">
    <source>
        <dbReference type="SAM" id="MobiDB-lite"/>
    </source>
</evidence>
<organism evidence="5 6">
    <name type="scientific">Caenorhabditis bovis</name>
    <dbReference type="NCBI Taxonomy" id="2654633"/>
    <lineage>
        <taxon>Eukaryota</taxon>
        <taxon>Metazoa</taxon>
        <taxon>Ecdysozoa</taxon>
        <taxon>Nematoda</taxon>
        <taxon>Chromadorea</taxon>
        <taxon>Rhabditida</taxon>
        <taxon>Rhabditina</taxon>
        <taxon>Rhabditomorpha</taxon>
        <taxon>Rhabditoidea</taxon>
        <taxon>Rhabditidae</taxon>
        <taxon>Peloderinae</taxon>
        <taxon>Caenorhabditis</taxon>
    </lineage>
</organism>
<evidence type="ECO:0000313" key="6">
    <source>
        <dbReference type="Proteomes" id="UP000494206"/>
    </source>
</evidence>
<dbReference type="AlphaFoldDB" id="A0A8S1EIW2"/>
<dbReference type="OrthoDB" id="5917629at2759"/>
<sequence length="312" mass="35864">MKKSELLQTELSSCQKSLMFREQELNDMIVKYHKLADENKQLKRENNFLKSRNDELYAEKQELRKDYTKFRQSIAKLEHERAGSIEKNGTSVELGKFEELLKRYKQMESDLHTMLGVKEELLIERDTLQGKVSRLSNELSLLLNGDPKRVGEDLDSLIAENRFLKSRLNTAEEESEVIKSTLRKYKQMVEARNPQLQPSSSKSSNDKDPSAEERSSVAVINMKQIRELLASVSIELDESDYRAITTILLDLVNDKQMALTHLRRTNKILGTRLTEFEAKVALLEAKSKNSSPRHEVAAGEVEIQVPEILKTI</sequence>
<dbReference type="Proteomes" id="UP000494206">
    <property type="component" value="Unassembled WGS sequence"/>
</dbReference>
<proteinExistence type="inferred from homology"/>
<keyword evidence="2 3" id="KW-0175">Coiled coil</keyword>
<feature type="coiled-coil region" evidence="3">
    <location>
        <begin position="25"/>
        <end position="80"/>
    </location>
</feature>
<evidence type="ECO:0000313" key="5">
    <source>
        <dbReference type="EMBL" id="CAB3401140.1"/>
    </source>
</evidence>
<dbReference type="PANTHER" id="PTHR21682">
    <property type="entry name" value="COILED-COIL DOMAIN-CONTAINING PROTEIN 149"/>
    <property type="match status" value="1"/>
</dbReference>
<protein>
    <recommendedName>
        <fullName evidence="7">Coiled-coil domain-containing protein 149</fullName>
    </recommendedName>
</protein>
<evidence type="ECO:0000256" key="2">
    <source>
        <dbReference type="ARBA" id="ARBA00023054"/>
    </source>
</evidence>